<evidence type="ECO:0000313" key="10">
    <source>
        <dbReference type="Proteomes" id="UP001549920"/>
    </source>
</evidence>
<dbReference type="PROSITE" id="PS50950">
    <property type="entry name" value="ZF_THAP"/>
    <property type="match status" value="1"/>
</dbReference>
<keyword evidence="5 6" id="KW-0238">DNA-binding</keyword>
<dbReference type="Proteomes" id="UP001549920">
    <property type="component" value="Unassembled WGS sequence"/>
</dbReference>
<organism evidence="9 10">
    <name type="scientific">Loxostege sticticalis</name>
    <name type="common">Beet webworm moth</name>
    <dbReference type="NCBI Taxonomy" id="481309"/>
    <lineage>
        <taxon>Eukaryota</taxon>
        <taxon>Metazoa</taxon>
        <taxon>Ecdysozoa</taxon>
        <taxon>Arthropoda</taxon>
        <taxon>Hexapoda</taxon>
        <taxon>Insecta</taxon>
        <taxon>Pterygota</taxon>
        <taxon>Neoptera</taxon>
        <taxon>Endopterygota</taxon>
        <taxon>Lepidoptera</taxon>
        <taxon>Glossata</taxon>
        <taxon>Ditrysia</taxon>
        <taxon>Pyraloidea</taxon>
        <taxon>Crambidae</taxon>
        <taxon>Pyraustinae</taxon>
        <taxon>Loxostege</taxon>
    </lineage>
</organism>
<keyword evidence="4" id="KW-0862">Zinc</keyword>
<feature type="compositionally biased region" description="Polar residues" evidence="7">
    <location>
        <begin position="174"/>
        <end position="187"/>
    </location>
</feature>
<proteinExistence type="predicted"/>
<evidence type="ECO:0000313" key="9">
    <source>
        <dbReference type="EMBL" id="KAL0859996.1"/>
    </source>
</evidence>
<accession>A0ABR3H5M1</accession>
<keyword evidence="10" id="KW-1185">Reference proteome</keyword>
<gene>
    <name evidence="9" type="ORF">ABMA27_010311</name>
</gene>
<evidence type="ECO:0000256" key="6">
    <source>
        <dbReference type="PROSITE-ProRule" id="PRU00309"/>
    </source>
</evidence>
<dbReference type="EMBL" id="JBEUOH010000026">
    <property type="protein sequence ID" value="KAL0859996.1"/>
    <property type="molecule type" value="Genomic_DNA"/>
</dbReference>
<evidence type="ECO:0000256" key="7">
    <source>
        <dbReference type="SAM" id="MobiDB-lite"/>
    </source>
</evidence>
<dbReference type="Pfam" id="PF05485">
    <property type="entry name" value="THAP"/>
    <property type="match status" value="1"/>
</dbReference>
<name>A0ABR3H5M1_LOXSC</name>
<evidence type="ECO:0000256" key="5">
    <source>
        <dbReference type="ARBA" id="ARBA00023125"/>
    </source>
</evidence>
<dbReference type="SMART" id="SM00980">
    <property type="entry name" value="THAP"/>
    <property type="match status" value="1"/>
</dbReference>
<dbReference type="InterPro" id="IPR027806">
    <property type="entry name" value="HARBI1_dom"/>
</dbReference>
<dbReference type="SUPFAM" id="SSF57716">
    <property type="entry name" value="Glucocorticoid receptor-like (DNA-binding domain)"/>
    <property type="match status" value="1"/>
</dbReference>
<evidence type="ECO:0000259" key="8">
    <source>
        <dbReference type="PROSITE" id="PS50950"/>
    </source>
</evidence>
<evidence type="ECO:0000256" key="2">
    <source>
        <dbReference type="ARBA" id="ARBA00022723"/>
    </source>
</evidence>
<comment type="cofactor">
    <cofactor evidence="1">
        <name>a divalent metal cation</name>
        <dbReference type="ChEBI" id="CHEBI:60240"/>
    </cofactor>
</comment>
<feature type="domain" description="THAP-type" evidence="8">
    <location>
        <begin position="30"/>
        <end position="124"/>
    </location>
</feature>
<keyword evidence="2" id="KW-0479">Metal-binding</keyword>
<evidence type="ECO:0000256" key="4">
    <source>
        <dbReference type="ARBA" id="ARBA00022833"/>
    </source>
</evidence>
<protein>
    <recommendedName>
        <fullName evidence="8">THAP-type domain-containing protein</fullName>
    </recommendedName>
</protein>
<dbReference type="Pfam" id="PF13359">
    <property type="entry name" value="DDE_Tnp_4"/>
    <property type="match status" value="1"/>
</dbReference>
<evidence type="ECO:0000256" key="3">
    <source>
        <dbReference type="ARBA" id="ARBA00022771"/>
    </source>
</evidence>
<comment type="caution">
    <text evidence="9">The sequence shown here is derived from an EMBL/GenBank/DDBJ whole genome shotgun (WGS) entry which is preliminary data.</text>
</comment>
<reference evidence="9 10" key="1">
    <citation type="submission" date="2024-06" db="EMBL/GenBank/DDBJ databases">
        <title>A chromosome-level genome assembly of beet webworm, Loxostege sticticalis.</title>
        <authorList>
            <person name="Zhang Y."/>
        </authorList>
    </citation>
    <scope>NUCLEOTIDE SEQUENCE [LARGE SCALE GENOMIC DNA]</scope>
    <source>
        <strain evidence="9">AQ026</strain>
        <tissue evidence="9">Whole body</tissue>
    </source>
</reference>
<dbReference type="InterPro" id="IPR006612">
    <property type="entry name" value="THAP_Znf"/>
</dbReference>
<keyword evidence="3 6" id="KW-0863">Zinc-finger</keyword>
<evidence type="ECO:0000256" key="1">
    <source>
        <dbReference type="ARBA" id="ARBA00001968"/>
    </source>
</evidence>
<dbReference type="PANTHER" id="PTHR23080">
    <property type="entry name" value="THAP DOMAIN PROTEIN"/>
    <property type="match status" value="1"/>
</dbReference>
<sequence length="596" mass="68240">MRFAVTSTLSKLVNIRVKQQIKHIKYYLNMNSKGYKWCAVPQCTNTSLKTPNKVFIYVPNDKTMRYKWLTLARRDPKAVSLDTSIYFCEDHFDLPYDMDNYMEYHIMGSVSKIRMKPGCIPTKFECQADRRKRASDITERPYTLKKQRQELIEESIKDLEDKSSVNKPLEFEETSSSSAVHGNTESITQEKNKTANKSIQVYITHKFRSKAVQTQVNFINQMTSPLKPDRQSVSTSPFKITRCTSQIKPTATTANINKCSRKIFVSENHSDSDISYTPSITHGESSSTISFQSKSCSDCSELKQDDKQKESTQMLQCTLLKINRNPRVYIGVPKDCYYLIDLIENNINIPPVHLLMCLKKIRLNNSFKELADDFSITKSYASKIFFKNIPLLASVMRPFLAKLDKFNIKNNLPMAFRHKYNQVSCIIDCLEIEIQKPAKALNQSLSWSEYKKANTIKYLVSCTPNGLVNYISPGYGGRVTDTCLVETCVFIKCLEPGMCVMADRGFKHVETYLLKHGVKLMRPPSVVTGAKLSKTEVRETKQIASLRIHVERVIRRLREFRILKPHACVNHSIVKVLDDIITVACGLINLQDSLVK</sequence>
<feature type="region of interest" description="Disordered" evidence="7">
    <location>
        <begin position="171"/>
        <end position="192"/>
    </location>
</feature>